<evidence type="ECO:0000256" key="1">
    <source>
        <dbReference type="SAM" id="SignalP"/>
    </source>
</evidence>
<name>A0A8E2E2S4_9PEZI</name>
<protein>
    <recommendedName>
        <fullName evidence="2">DUF7907 domain-containing protein</fullName>
    </recommendedName>
</protein>
<dbReference type="AlphaFoldDB" id="A0A8E2E2S4"/>
<dbReference type="Proteomes" id="UP000250266">
    <property type="component" value="Unassembled WGS sequence"/>
</dbReference>
<reference evidence="3 4" key="1">
    <citation type="journal article" date="2016" name="Nat. Commun.">
        <title>Ectomycorrhizal ecology is imprinted in the genome of the dominant symbiotic fungus Cenococcum geophilum.</title>
        <authorList>
            <consortium name="DOE Joint Genome Institute"/>
            <person name="Peter M."/>
            <person name="Kohler A."/>
            <person name="Ohm R.A."/>
            <person name="Kuo A."/>
            <person name="Krutzmann J."/>
            <person name="Morin E."/>
            <person name="Arend M."/>
            <person name="Barry K.W."/>
            <person name="Binder M."/>
            <person name="Choi C."/>
            <person name="Clum A."/>
            <person name="Copeland A."/>
            <person name="Grisel N."/>
            <person name="Haridas S."/>
            <person name="Kipfer T."/>
            <person name="LaButti K."/>
            <person name="Lindquist E."/>
            <person name="Lipzen A."/>
            <person name="Maire R."/>
            <person name="Meier B."/>
            <person name="Mihaltcheva S."/>
            <person name="Molinier V."/>
            <person name="Murat C."/>
            <person name="Poggeler S."/>
            <person name="Quandt C.A."/>
            <person name="Sperisen C."/>
            <person name="Tritt A."/>
            <person name="Tisserant E."/>
            <person name="Crous P.W."/>
            <person name="Henrissat B."/>
            <person name="Nehls U."/>
            <person name="Egli S."/>
            <person name="Spatafora J.W."/>
            <person name="Grigoriev I.V."/>
            <person name="Martin F.M."/>
        </authorList>
    </citation>
    <scope>NUCLEOTIDE SEQUENCE [LARGE SCALE GENOMIC DNA]</scope>
    <source>
        <strain evidence="3 4">CBS 459.81</strain>
    </source>
</reference>
<dbReference type="EMBL" id="KV745224">
    <property type="protein sequence ID" value="OCK76300.1"/>
    <property type="molecule type" value="Genomic_DNA"/>
</dbReference>
<keyword evidence="4" id="KW-1185">Reference proteome</keyword>
<dbReference type="InterPro" id="IPR057229">
    <property type="entry name" value="DUF7907"/>
</dbReference>
<evidence type="ECO:0000313" key="3">
    <source>
        <dbReference type="EMBL" id="OCK76300.1"/>
    </source>
</evidence>
<accession>A0A8E2E2S4</accession>
<evidence type="ECO:0000313" key="4">
    <source>
        <dbReference type="Proteomes" id="UP000250266"/>
    </source>
</evidence>
<keyword evidence="1" id="KW-0732">Signal</keyword>
<feature type="chain" id="PRO_5035002026" description="DUF7907 domain-containing protein" evidence="1">
    <location>
        <begin position="20"/>
        <end position="204"/>
    </location>
</feature>
<feature type="domain" description="DUF7907" evidence="2">
    <location>
        <begin position="26"/>
        <end position="202"/>
    </location>
</feature>
<sequence>MRFSIIASLFALAASTAVAQYTNQSAPFELVLLSQNPTINGSKLIACHEGAGIEAACRGGSIATSGPGFSTFQFNTSIYSVPTNESAGVTGYLTYELRGFNFNESEPMVLSVDPVSNVALPIFSPSYFATEVAFDREGLMNIQGYVDDRTIPISTTMIYVAYYRWFVCSTYYSGYRYQALTWVLGEFPPENPSCVKVQVKRVFV</sequence>
<evidence type="ECO:0000259" key="2">
    <source>
        <dbReference type="Pfam" id="PF25484"/>
    </source>
</evidence>
<gene>
    <name evidence="3" type="ORF">K432DRAFT_385544</name>
</gene>
<dbReference type="Pfam" id="PF25484">
    <property type="entry name" value="DUF7907"/>
    <property type="match status" value="1"/>
</dbReference>
<feature type="signal peptide" evidence="1">
    <location>
        <begin position="1"/>
        <end position="19"/>
    </location>
</feature>
<proteinExistence type="predicted"/>
<dbReference type="OrthoDB" id="3515453at2759"/>
<organism evidence="3 4">
    <name type="scientific">Lepidopterella palustris CBS 459.81</name>
    <dbReference type="NCBI Taxonomy" id="1314670"/>
    <lineage>
        <taxon>Eukaryota</taxon>
        <taxon>Fungi</taxon>
        <taxon>Dikarya</taxon>
        <taxon>Ascomycota</taxon>
        <taxon>Pezizomycotina</taxon>
        <taxon>Dothideomycetes</taxon>
        <taxon>Pleosporomycetidae</taxon>
        <taxon>Mytilinidiales</taxon>
        <taxon>Argynnaceae</taxon>
        <taxon>Lepidopterella</taxon>
    </lineage>
</organism>